<dbReference type="SUPFAM" id="SSF53474">
    <property type="entry name" value="alpha/beta-Hydrolases"/>
    <property type="match status" value="1"/>
</dbReference>
<name>X0VLL8_9ZZZZ</name>
<dbReference type="InterPro" id="IPR000073">
    <property type="entry name" value="AB_hydrolase_1"/>
</dbReference>
<feature type="non-terminal residue" evidence="2">
    <location>
        <position position="257"/>
    </location>
</feature>
<proteinExistence type="predicted"/>
<accession>X0VLL8</accession>
<dbReference type="Pfam" id="PF12697">
    <property type="entry name" value="Abhydrolase_6"/>
    <property type="match status" value="1"/>
</dbReference>
<dbReference type="PANTHER" id="PTHR39624:SF2">
    <property type="entry name" value="OSMC-LIKE PROTEIN"/>
    <property type="match status" value="1"/>
</dbReference>
<evidence type="ECO:0000313" key="2">
    <source>
        <dbReference type="EMBL" id="GAG19229.1"/>
    </source>
</evidence>
<dbReference type="InterPro" id="IPR029058">
    <property type="entry name" value="AB_hydrolase_fold"/>
</dbReference>
<organism evidence="2">
    <name type="scientific">marine sediment metagenome</name>
    <dbReference type="NCBI Taxonomy" id="412755"/>
    <lineage>
        <taxon>unclassified sequences</taxon>
        <taxon>metagenomes</taxon>
        <taxon>ecological metagenomes</taxon>
    </lineage>
</organism>
<dbReference type="InterPro" id="IPR036102">
    <property type="entry name" value="OsmC/Ohrsf"/>
</dbReference>
<gene>
    <name evidence="2" type="ORF">S01H1_56531</name>
</gene>
<dbReference type="PANTHER" id="PTHR39624">
    <property type="entry name" value="PROTEIN INVOLVED IN RIMO-MEDIATED BETA-METHYLTHIOLATION OF RIBOSOMAL PROTEIN S12 YCAO"/>
    <property type="match status" value="1"/>
</dbReference>
<feature type="non-terminal residue" evidence="2">
    <location>
        <position position="1"/>
    </location>
</feature>
<protein>
    <recommendedName>
        <fullName evidence="1">AB hydrolase-1 domain-containing protein</fullName>
    </recommendedName>
</protein>
<evidence type="ECO:0000259" key="1">
    <source>
        <dbReference type="Pfam" id="PF12697"/>
    </source>
</evidence>
<reference evidence="2" key="1">
    <citation type="journal article" date="2014" name="Front. Microbiol.">
        <title>High frequency of phylogenetically diverse reductive dehalogenase-homologous genes in deep subseafloor sedimentary metagenomes.</title>
        <authorList>
            <person name="Kawai M."/>
            <person name="Futagami T."/>
            <person name="Toyoda A."/>
            <person name="Takaki Y."/>
            <person name="Nishi S."/>
            <person name="Hori S."/>
            <person name="Arai W."/>
            <person name="Tsubouchi T."/>
            <person name="Morono Y."/>
            <person name="Uchiyama I."/>
            <person name="Ito T."/>
            <person name="Fujiyama A."/>
            <person name="Inagaki F."/>
            <person name="Takami H."/>
        </authorList>
    </citation>
    <scope>NUCLEOTIDE SEQUENCE</scope>
    <source>
        <strain evidence="2">Expedition CK06-06</strain>
    </source>
</reference>
<dbReference type="EMBL" id="BARS01036815">
    <property type="protein sequence ID" value="GAG19229.1"/>
    <property type="molecule type" value="Genomic_DNA"/>
</dbReference>
<comment type="caution">
    <text evidence="2">The sequence shown here is derived from an EMBL/GenBank/DDBJ whole genome shotgun (WGS) entry which is preliminary data.</text>
</comment>
<dbReference type="AlphaFoldDB" id="X0VLL8"/>
<dbReference type="SUPFAM" id="SSF82784">
    <property type="entry name" value="OsmC-like"/>
    <property type="match status" value="1"/>
</dbReference>
<feature type="domain" description="AB hydrolase-1" evidence="1">
    <location>
        <begin position="4"/>
        <end position="117"/>
    </location>
</feature>
<dbReference type="InterPro" id="IPR015946">
    <property type="entry name" value="KH_dom-like_a/b"/>
</dbReference>
<dbReference type="Gene3D" id="3.40.50.1820">
    <property type="entry name" value="alpha/beta hydrolase"/>
    <property type="match status" value="1"/>
</dbReference>
<dbReference type="Gene3D" id="3.30.300.20">
    <property type="match status" value="1"/>
</dbReference>
<sequence>SEGDFADTNFSSNVDDLIVAADYLKSNHEAPKILIGHSFGGAAVLQAATRISSSKAVVTIAAPADPQHVTHALGSTAAVIQSRGEAEVNLAGRTFTLKKQFLDDLEFVNMKKTLQDLKRALLVLHSPIDATVGIENAAQIFQVARHPKSFISLDKADHLLSAPEDSLYAGSVIAAWALKYVSAPKKDEPKSDRAANQVIARIGKSGYATDIMAEGHRMVADEPVSMGGTNLGPAPYDYLMAGLGACTAMTLRMYSDR</sequence>